<dbReference type="PANTHER" id="PTHR46035:SF1">
    <property type="entry name" value="TETRATRICOPEPTIDE REPEAT PROTEIN 4"/>
    <property type="match status" value="1"/>
</dbReference>
<feature type="domain" description="Cns1/TTC4 wheel" evidence="4">
    <location>
        <begin position="347"/>
        <end position="411"/>
    </location>
</feature>
<dbReference type="EMBL" id="JATAAI010000012">
    <property type="protein sequence ID" value="KAK1741739.1"/>
    <property type="molecule type" value="Genomic_DNA"/>
</dbReference>
<evidence type="ECO:0000313" key="6">
    <source>
        <dbReference type="Proteomes" id="UP001224775"/>
    </source>
</evidence>
<evidence type="ECO:0000256" key="3">
    <source>
        <dbReference type="SAM" id="MobiDB-lite"/>
    </source>
</evidence>
<dbReference type="AlphaFoldDB" id="A0AAD8Y9X1"/>
<proteinExistence type="predicted"/>
<reference evidence="5" key="1">
    <citation type="submission" date="2023-06" db="EMBL/GenBank/DDBJ databases">
        <title>Survivors Of The Sea: Transcriptome response of Skeletonema marinoi to long-term dormancy.</title>
        <authorList>
            <person name="Pinder M.I.M."/>
            <person name="Kourtchenko O."/>
            <person name="Robertson E.K."/>
            <person name="Larsson T."/>
            <person name="Maumus F."/>
            <person name="Osuna-Cruz C.M."/>
            <person name="Vancaester E."/>
            <person name="Stenow R."/>
            <person name="Vandepoele K."/>
            <person name="Ploug H."/>
            <person name="Bruchert V."/>
            <person name="Godhe A."/>
            <person name="Topel M."/>
        </authorList>
    </citation>
    <scope>NUCLEOTIDE SEQUENCE</scope>
    <source>
        <strain evidence="5">R05AC</strain>
    </source>
</reference>
<dbReference type="GO" id="GO:0005829">
    <property type="term" value="C:cytosol"/>
    <property type="evidence" value="ECO:0007669"/>
    <property type="project" value="TreeGrafter"/>
</dbReference>
<evidence type="ECO:0000256" key="2">
    <source>
        <dbReference type="ARBA" id="ARBA00022803"/>
    </source>
</evidence>
<dbReference type="CDD" id="cd21377">
    <property type="entry name" value="CTWD_Cns1-like"/>
    <property type="match status" value="1"/>
</dbReference>
<comment type="caution">
    <text evidence="5">The sequence shown here is derived from an EMBL/GenBank/DDBJ whole genome shotgun (WGS) entry which is preliminary data.</text>
</comment>
<dbReference type="GO" id="GO:0030544">
    <property type="term" value="F:Hsp70 protein binding"/>
    <property type="evidence" value="ECO:0007669"/>
    <property type="project" value="TreeGrafter"/>
</dbReference>
<name>A0AAD8Y9X1_9STRA</name>
<dbReference type="InterPro" id="IPR044059">
    <property type="entry name" value="Csn1/TTC4_wheel"/>
</dbReference>
<feature type="region of interest" description="Disordered" evidence="3">
    <location>
        <begin position="1"/>
        <end position="41"/>
    </location>
</feature>
<dbReference type="InterPro" id="IPR011990">
    <property type="entry name" value="TPR-like_helical_dom_sf"/>
</dbReference>
<dbReference type="GO" id="GO:0006457">
    <property type="term" value="P:protein folding"/>
    <property type="evidence" value="ECO:0007669"/>
    <property type="project" value="TreeGrafter"/>
</dbReference>
<evidence type="ECO:0000313" key="5">
    <source>
        <dbReference type="EMBL" id="KAK1741739.1"/>
    </source>
</evidence>
<keyword evidence="6" id="KW-1185">Reference proteome</keyword>
<dbReference type="SUPFAM" id="SSF48452">
    <property type="entry name" value="TPR-like"/>
    <property type="match status" value="1"/>
</dbReference>
<accession>A0AAD8Y9X1</accession>
<keyword evidence="1" id="KW-0677">Repeat</keyword>
<feature type="compositionally biased region" description="Basic and acidic residues" evidence="3">
    <location>
        <begin position="1"/>
        <end position="25"/>
    </location>
</feature>
<organism evidence="5 6">
    <name type="scientific">Skeletonema marinoi</name>
    <dbReference type="NCBI Taxonomy" id="267567"/>
    <lineage>
        <taxon>Eukaryota</taxon>
        <taxon>Sar</taxon>
        <taxon>Stramenopiles</taxon>
        <taxon>Ochrophyta</taxon>
        <taxon>Bacillariophyta</taxon>
        <taxon>Coscinodiscophyceae</taxon>
        <taxon>Thalassiosirophycidae</taxon>
        <taxon>Thalassiosirales</taxon>
        <taxon>Skeletonemataceae</taxon>
        <taxon>Skeletonema</taxon>
        <taxon>Skeletonema marinoi-dohrnii complex</taxon>
    </lineage>
</organism>
<dbReference type="GO" id="GO:0005634">
    <property type="term" value="C:nucleus"/>
    <property type="evidence" value="ECO:0007669"/>
    <property type="project" value="TreeGrafter"/>
</dbReference>
<dbReference type="Pfam" id="PF18972">
    <property type="entry name" value="Wheel"/>
    <property type="match status" value="1"/>
</dbReference>
<dbReference type="Gene3D" id="1.25.40.10">
    <property type="entry name" value="Tetratricopeptide repeat domain"/>
    <property type="match status" value="1"/>
</dbReference>
<evidence type="ECO:0000256" key="1">
    <source>
        <dbReference type="ARBA" id="ARBA00022737"/>
    </source>
</evidence>
<dbReference type="PANTHER" id="PTHR46035">
    <property type="entry name" value="TETRATRICOPEPTIDE REPEAT PROTEIN 4"/>
    <property type="match status" value="1"/>
</dbReference>
<evidence type="ECO:0000259" key="4">
    <source>
        <dbReference type="Pfam" id="PF18972"/>
    </source>
</evidence>
<dbReference type="Proteomes" id="UP001224775">
    <property type="component" value="Unassembled WGS sequence"/>
</dbReference>
<sequence>MSSEDAKQRERDALVDKLKSTKEQWDAEANASPDGPDETDALLSKAIEMAIEQGKGWASSDEREKYLETLLDDEFIPPLFAENEEELEKSGLKDAFTTLHNEGEFPGKSMLDFKEKGNQQIAFGKKNEAGNIQYYRDAVNHYYEAIHWANRIVPKDEDFVPTIEELNDQDIDPYFTEQELDEIRSVILSNCAMAHMLLKNWGFVRDEAKKAVAFNSQNLKAWYRLAKAHQMLKDWEAAGDAIDSGLKIEKGNKDLLKLQKLLGDKVRKARLNRQQRERSRAERTARIKDVWRYCKEDSISLGRVSLVATVKDDEDDEGGDAVEARWHHHYPHTGQLPKRQLHGGGWTWPVLFVYPSHHQSDFIEHFAEDDIIAMRMAEMFPEEEDGNGETEMPWDYNNEFRCSNLAVYFEVHCIGDDGAGKQKPVIHPDSVERLTDQGSAMRFYESSRALKGDEGPEMANVARCMERKHLHQQRKAWIKKHGSLWATPDPCPVVQVHPAATLSQVLRHSNMVVPNFLVTVMLFPNDHPAHLEFLKEHKCIGIVEPEEISK</sequence>
<dbReference type="GO" id="GO:0051879">
    <property type="term" value="F:Hsp90 protein binding"/>
    <property type="evidence" value="ECO:0007669"/>
    <property type="project" value="InterPro"/>
</dbReference>
<gene>
    <name evidence="5" type="ORF">QTG54_007312</name>
</gene>
<protein>
    <submittedName>
        <fullName evidence="5">Hsp70/Hsp90 co-chaperone</fullName>
    </submittedName>
</protein>
<keyword evidence="2" id="KW-0802">TPR repeat</keyword>